<keyword evidence="12 15" id="KW-0413">Isomerase</keyword>
<dbReference type="SUPFAM" id="SSF52540">
    <property type="entry name" value="P-loop containing nucleoside triphosphate hydrolases"/>
    <property type="match status" value="1"/>
</dbReference>
<feature type="compositionally biased region" description="Low complexity" evidence="17">
    <location>
        <begin position="504"/>
        <end position="517"/>
    </location>
</feature>
<evidence type="ECO:0000256" key="13">
    <source>
        <dbReference type="ARBA" id="ARBA00034617"/>
    </source>
</evidence>
<keyword evidence="2 15" id="KW-0479">Metal-binding</keyword>
<protein>
    <recommendedName>
        <fullName evidence="15">RecBCD enzyme subunit RecB</fullName>
        <ecNumber evidence="15">3.1.11.5</ecNumber>
        <ecNumber evidence="15">5.6.2.4</ecNumber>
    </recommendedName>
    <alternativeName>
        <fullName evidence="15">DNA 3'-5' helicase subunit RecB</fullName>
    </alternativeName>
    <alternativeName>
        <fullName evidence="15">Exonuclease V subunit RecB</fullName>
        <shortName evidence="15">ExoV subunit RecB</shortName>
    </alternativeName>
    <alternativeName>
        <fullName evidence="15">Helicase/nuclease RecBCD subunit RecB</fullName>
    </alternativeName>
</protein>
<comment type="function">
    <text evidence="15">A helicase/nuclease that prepares dsDNA breaks (DSB) for recombinational DNA repair. Binds to DSBs and unwinds DNA via a highly rapid and processive ATP-dependent bidirectional helicase activity. Unwinds dsDNA until it encounters a Chi (crossover hotspot instigator) sequence from the 3' direction. Cuts ssDNA a few nucleotides 3' to the Chi site. The properties and activities of the enzyme are changed at Chi. The Chi-altered holoenzyme produces a long 3'-ssDNA overhang and facilitates RecA-binding to the ssDNA for homologous DNA recombination and repair. Holoenzyme degrades any linearized DNA that is unable to undergo homologous recombination. In the holoenzyme this subunit contributes ATPase, 3'-5' helicase, exonuclease activity and loads RecA onto ssDNA.</text>
</comment>
<comment type="caution">
    <text evidence="20">The sequence shown here is derived from an EMBL/GenBank/DDBJ whole genome shotgun (WGS) entry which is preliminary data.</text>
</comment>
<feature type="binding site" evidence="15">
    <location>
        <position position="1134"/>
    </location>
    <ligand>
        <name>Mg(2+)</name>
        <dbReference type="ChEBI" id="CHEBI:18420"/>
    </ligand>
</feature>
<comment type="domain">
    <text evidence="15">The N-terminal DNA-binding domain is a ssDNA-dependent ATPase and has ATP-dependent 3'-5' helicase function. This domain interacts with RecC.</text>
</comment>
<dbReference type="Gene3D" id="1.10.486.10">
    <property type="entry name" value="PCRA, domain 4"/>
    <property type="match status" value="1"/>
</dbReference>
<sequence length="1242" mass="129678">MSAADGRPPTAGSEGAGSAPGAPTGPGGTSSAADAPAPFAVGDPLPTGTTLLEASAGTGKTWTIAALVARYVADAGLPVEDLLVMSFSRESTRELRERVRDRLVEARDALAPDAPPPGDDALLGLLRSGSVDDVALRHRRLSDALASFDAATVTTTHGFCQRVLLTLGAVADHDPRTELVEDLSDVVDEVADDLYLRKWGVPGAGEPALDAEAFRALARAAAADPASALLPDPAADDVPELPALRARVAGAVRDEVDRRLRRSGRLGYDHLLLRLARTLEDPGTGPVARRRMRRRYRVVLVDEFQDTDPVQWRVLRAAFHDAPGAARGEHLPPAPAPASGTDDASPVGRRGDVPRALVLVGDPKQAVYGFRGADVHAYLDAASRAQGVRTLAENHRSDAALLRGLDAVLGGAALGDPRIRVRPLTARHGERRLVGPPPVRLRVVPRAGLPLAQDGTARVAGARQRVVADVTARVVELLEGSARTSTPPPGSSHERPEVLPGVPADGAVATTGDAAGGRPLEPGEVAVLVRTNAQAQLVRGALEEAGVPVVVAGRTSVFSTPAAADWQVLLEALEQPHRSTRVRRLALGPFGGHDAASLDAGGDAVVDALALQVRAWARLLDARGVGALLEAVSRPRRGAPSLAARLLAEVGGERRVTDLRHVGQVLHEESSRGGLGLGALLAWLRERQEDATRDGGLERSRRLESDAAAVQVLTVHASKGLEFPAVLVPFAWDLWRGREPSTAVVHDEQGRRCRDVGGRGSPGWAAHVREHQEAETDEELRLAYVALTRASSHLLLWWAGTTNTERAPLHRLLLGAGAAGELAGSASVVPPSTVPPSTVAVPSDVDAFGALQRRAATSEGALVVEAVPLEVPRARWSPPPRARRPLSVAALGRPLDDTWRRTSYSALTAAAHEAVHGAGSAAPGAVVSEPEAVVEDDELGGSAPVGTAGGAAGPTEPDDPDAPLLDVATRWDGLGAGTRFGLLVHGVLEELDPAVLHDDGPSAALRACVAEQARAQGAAVDVDGLAAALDLALATPLGPLADEQPLAAVPAADRLPELSFELPLAGGDEPTAARPVLSGLVPLWREHCPDGPLAGYADALAALAPAELRGYLSGSIDAVLRVGGGGGHRYLVVDYKTNRLGVPDAPLTAWDYRPQALEDAMVAAHYPLQALLYQVALHRFLRWRLPGYDPARHLGGSLYLFVRGMVGADVRCADGSPPGVAAWRTPTGLVLATSDLLAGRSS</sequence>
<feature type="region of interest" description="Disordered" evidence="17">
    <location>
        <begin position="324"/>
        <end position="350"/>
    </location>
</feature>
<comment type="cofactor">
    <cofactor evidence="15">
        <name>Mg(2+)</name>
        <dbReference type="ChEBI" id="CHEBI:18420"/>
    </cofactor>
    <text evidence="15">Binds 1 Mg(2+) ion per subunit.</text>
</comment>
<dbReference type="Pfam" id="PF00580">
    <property type="entry name" value="UvrD-helicase"/>
    <property type="match status" value="1"/>
</dbReference>
<dbReference type="Pfam" id="PF13361">
    <property type="entry name" value="UvrD_C"/>
    <property type="match status" value="1"/>
</dbReference>
<evidence type="ECO:0000256" key="9">
    <source>
        <dbReference type="ARBA" id="ARBA00022842"/>
    </source>
</evidence>
<dbReference type="PROSITE" id="PS51217">
    <property type="entry name" value="UVRD_HELICASE_CTER"/>
    <property type="match status" value="1"/>
</dbReference>
<dbReference type="EMBL" id="JBBIAA010000001">
    <property type="protein sequence ID" value="MEJ5944115.1"/>
    <property type="molecule type" value="Genomic_DNA"/>
</dbReference>
<dbReference type="InterPro" id="IPR011335">
    <property type="entry name" value="Restrct_endonuc-II-like"/>
</dbReference>
<keyword evidence="10 15" id="KW-0238">DNA-binding</keyword>
<feature type="compositionally biased region" description="Low complexity" evidence="17">
    <location>
        <begin position="8"/>
        <end position="22"/>
    </location>
</feature>
<evidence type="ECO:0000256" key="6">
    <source>
        <dbReference type="ARBA" id="ARBA00022806"/>
    </source>
</evidence>
<dbReference type="InterPro" id="IPR004586">
    <property type="entry name" value="RecB"/>
</dbReference>
<dbReference type="EC" id="3.1.11.5" evidence="15"/>
<keyword evidence="11 15" id="KW-0234">DNA repair</keyword>
<keyword evidence="5 15" id="KW-0378">Hydrolase</keyword>
<dbReference type="Gene3D" id="3.90.320.10">
    <property type="match status" value="1"/>
</dbReference>
<evidence type="ECO:0000256" key="12">
    <source>
        <dbReference type="ARBA" id="ARBA00023235"/>
    </source>
</evidence>
<evidence type="ECO:0000256" key="4">
    <source>
        <dbReference type="ARBA" id="ARBA00022763"/>
    </source>
</evidence>
<reference evidence="20 21" key="1">
    <citation type="journal article" date="2017" name="Int. J. Syst. Evol. Microbiol.">
        <title>Pseudokineococcus basanitobsidens sp. nov., isolated from volcanic rock.</title>
        <authorList>
            <person name="Lee D.W."/>
            <person name="Park M.Y."/>
            <person name="Kim J.J."/>
            <person name="Kim B.S."/>
        </authorList>
    </citation>
    <scope>NUCLEOTIDE SEQUENCE [LARGE SCALE GENOMIC DNA]</scope>
    <source>
        <strain evidence="20 21">DSM 103726</strain>
    </source>
</reference>
<evidence type="ECO:0000313" key="20">
    <source>
        <dbReference type="EMBL" id="MEJ5944115.1"/>
    </source>
</evidence>
<keyword evidence="9 15" id="KW-0460">Magnesium</keyword>
<dbReference type="InterPro" id="IPR014017">
    <property type="entry name" value="DNA_helicase_UvrD-like_C"/>
</dbReference>
<evidence type="ECO:0000256" key="2">
    <source>
        <dbReference type="ARBA" id="ARBA00022723"/>
    </source>
</evidence>
<comment type="subunit">
    <text evidence="15">Heterotrimer of RecB, RecC and RecD. All subunits contribute to DNA-binding. Interacts with RecA.</text>
</comment>
<dbReference type="InterPro" id="IPR011604">
    <property type="entry name" value="PDDEXK-like_dom_sf"/>
</dbReference>
<feature type="binding site" evidence="16">
    <location>
        <begin position="54"/>
        <end position="61"/>
    </location>
    <ligand>
        <name>ATP</name>
        <dbReference type="ChEBI" id="CHEBI:30616"/>
    </ligand>
</feature>
<evidence type="ECO:0000256" key="16">
    <source>
        <dbReference type="PROSITE-ProRule" id="PRU00560"/>
    </source>
</evidence>
<dbReference type="Gene3D" id="3.30.160.800">
    <property type="match status" value="1"/>
</dbReference>
<feature type="region of interest" description="DNA-binding and helicase activity, interacts with RecC" evidence="15">
    <location>
        <begin position="1"/>
        <end position="825"/>
    </location>
</feature>
<feature type="active site" description="For nuclease activity" evidence="15">
    <location>
        <position position="1134"/>
    </location>
</feature>
<dbReference type="InterPro" id="IPR014016">
    <property type="entry name" value="UvrD-like_ATP-bd"/>
</dbReference>
<feature type="region of interest" description="Disordered" evidence="17">
    <location>
        <begin position="1"/>
        <end position="44"/>
    </location>
</feature>
<comment type="domain">
    <text evidence="15">The C-terminal domain has nuclease activity and interacts with RecD. It interacts with RecA, facilitating its loading onto ssDNA.</text>
</comment>
<feature type="region of interest" description="Nuclease activity, interacts with RecD and RecA" evidence="15">
    <location>
        <begin position="898"/>
        <end position="1242"/>
    </location>
</feature>
<keyword evidence="6 15" id="KW-0347">Helicase</keyword>
<comment type="similarity">
    <text evidence="15">Belongs to the helicase family. UvrD subfamily.</text>
</comment>
<evidence type="ECO:0000256" key="7">
    <source>
        <dbReference type="ARBA" id="ARBA00022839"/>
    </source>
</evidence>
<proteinExistence type="inferred from homology"/>
<keyword evidence="1 15" id="KW-0540">Nuclease</keyword>
<dbReference type="CDD" id="cd22352">
    <property type="entry name" value="RecB_C-like"/>
    <property type="match status" value="1"/>
</dbReference>
<dbReference type="InterPro" id="IPR000212">
    <property type="entry name" value="DNA_helicase_UvrD/REP"/>
</dbReference>
<feature type="domain" description="UvrD-like helicase ATP-binding" evidence="18">
    <location>
        <begin position="33"/>
        <end position="398"/>
    </location>
</feature>
<keyword evidence="21" id="KW-1185">Reference proteome</keyword>
<evidence type="ECO:0000256" key="5">
    <source>
        <dbReference type="ARBA" id="ARBA00022801"/>
    </source>
</evidence>
<evidence type="ECO:0000256" key="17">
    <source>
        <dbReference type="SAM" id="MobiDB-lite"/>
    </source>
</evidence>
<comment type="catalytic activity">
    <reaction evidence="13 15">
        <text>Couples ATP hydrolysis with the unwinding of duplex DNA by translocating in the 3'-5' direction.</text>
        <dbReference type="EC" id="5.6.2.4"/>
    </reaction>
</comment>
<dbReference type="HAMAP" id="MF_01485">
    <property type="entry name" value="RecB"/>
    <property type="match status" value="1"/>
</dbReference>
<dbReference type="PANTHER" id="PTHR11070">
    <property type="entry name" value="UVRD / RECB / PCRA DNA HELICASE FAMILY MEMBER"/>
    <property type="match status" value="1"/>
</dbReference>
<keyword evidence="3 15" id="KW-0547">Nucleotide-binding</keyword>
<dbReference type="Pfam" id="PF12705">
    <property type="entry name" value="PDDEXK_1"/>
    <property type="match status" value="1"/>
</dbReference>
<comment type="miscellaneous">
    <text evidence="15">In the RecBCD complex, RecB has a slow 3'-5' helicase, an exonuclease activity and loads RecA onto ssDNA, RecD has a fast 5'-3' helicase activity, while RecC stimulates the ATPase and processivity of the RecB helicase and contributes to recognition of the Chi site.</text>
</comment>
<evidence type="ECO:0000256" key="10">
    <source>
        <dbReference type="ARBA" id="ARBA00023125"/>
    </source>
</evidence>
<evidence type="ECO:0000256" key="1">
    <source>
        <dbReference type="ARBA" id="ARBA00022722"/>
    </source>
</evidence>
<dbReference type="SUPFAM" id="SSF52980">
    <property type="entry name" value="Restriction endonuclease-like"/>
    <property type="match status" value="1"/>
</dbReference>
<accession>A0ABU8RGB1</accession>
<dbReference type="InterPro" id="IPR027417">
    <property type="entry name" value="P-loop_NTPase"/>
</dbReference>
<dbReference type="PROSITE" id="PS51198">
    <property type="entry name" value="UVRD_HELICASE_ATP_BIND"/>
    <property type="match status" value="1"/>
</dbReference>
<keyword evidence="8 15" id="KW-0067">ATP-binding</keyword>
<comment type="catalytic activity">
    <reaction evidence="15">
        <text>Exonucleolytic cleavage (in the presence of ATP) in either 5'- to 3'- or 3'- to 5'-direction to yield 5'-phosphooligonucleotides.</text>
        <dbReference type="EC" id="3.1.11.5"/>
    </reaction>
</comment>
<evidence type="ECO:0000259" key="18">
    <source>
        <dbReference type="PROSITE" id="PS51198"/>
    </source>
</evidence>
<keyword evidence="4 15" id="KW-0227">DNA damage</keyword>
<gene>
    <name evidence="15" type="primary">recB</name>
    <name evidence="20" type="ORF">WDZ17_02220</name>
</gene>
<dbReference type="RefSeq" id="WP_339573504.1">
    <property type="nucleotide sequence ID" value="NZ_JBBIAA010000001.1"/>
</dbReference>
<dbReference type="InterPro" id="IPR038726">
    <property type="entry name" value="PDDEXK_AddAB-type"/>
</dbReference>
<evidence type="ECO:0000256" key="15">
    <source>
        <dbReference type="HAMAP-Rule" id="MF_01485"/>
    </source>
</evidence>
<dbReference type="PANTHER" id="PTHR11070:SF23">
    <property type="entry name" value="RECBCD ENZYME SUBUNIT RECB"/>
    <property type="match status" value="1"/>
</dbReference>
<dbReference type="Proteomes" id="UP001387100">
    <property type="component" value="Unassembled WGS sequence"/>
</dbReference>
<dbReference type="Gene3D" id="3.40.50.300">
    <property type="entry name" value="P-loop containing nucleotide triphosphate hydrolases"/>
    <property type="match status" value="3"/>
</dbReference>
<keyword evidence="7 15" id="KW-0269">Exonuclease</keyword>
<evidence type="ECO:0000256" key="8">
    <source>
        <dbReference type="ARBA" id="ARBA00022840"/>
    </source>
</evidence>
<dbReference type="EC" id="5.6.2.4" evidence="15"/>
<evidence type="ECO:0000256" key="14">
    <source>
        <dbReference type="ARBA" id="ARBA00048988"/>
    </source>
</evidence>
<feature type="region of interest" description="Disordered" evidence="17">
    <location>
        <begin position="931"/>
        <end position="962"/>
    </location>
</feature>
<comment type="catalytic activity">
    <reaction evidence="14 15">
        <text>ATP + H2O = ADP + phosphate + H(+)</text>
        <dbReference type="Rhea" id="RHEA:13065"/>
        <dbReference type="ChEBI" id="CHEBI:15377"/>
        <dbReference type="ChEBI" id="CHEBI:15378"/>
        <dbReference type="ChEBI" id="CHEBI:30616"/>
        <dbReference type="ChEBI" id="CHEBI:43474"/>
        <dbReference type="ChEBI" id="CHEBI:456216"/>
        <dbReference type="EC" id="5.6.2.4"/>
    </reaction>
</comment>
<evidence type="ECO:0000256" key="11">
    <source>
        <dbReference type="ARBA" id="ARBA00023204"/>
    </source>
</evidence>
<feature type="domain" description="UvrD-like helicase C-terminal" evidence="19">
    <location>
        <begin position="457"/>
        <end position="720"/>
    </location>
</feature>
<evidence type="ECO:0000256" key="3">
    <source>
        <dbReference type="ARBA" id="ARBA00022741"/>
    </source>
</evidence>
<feature type="region of interest" description="Disordered" evidence="17">
    <location>
        <begin position="479"/>
        <end position="519"/>
    </location>
</feature>
<evidence type="ECO:0000313" key="21">
    <source>
        <dbReference type="Proteomes" id="UP001387100"/>
    </source>
</evidence>
<feature type="binding site" evidence="15">
    <location>
        <position position="1117"/>
    </location>
    <ligand>
        <name>Mg(2+)</name>
        <dbReference type="ChEBI" id="CHEBI:18420"/>
    </ligand>
</feature>
<feature type="binding site" evidence="15">
    <location>
        <position position="985"/>
    </location>
    <ligand>
        <name>Mg(2+)</name>
        <dbReference type="ChEBI" id="CHEBI:18420"/>
    </ligand>
</feature>
<evidence type="ECO:0000259" key="19">
    <source>
        <dbReference type="PROSITE" id="PS51217"/>
    </source>
</evidence>
<name>A0ABU8RGB1_9ACTN</name>
<organism evidence="20 21">
    <name type="scientific">Pseudokineococcus basanitobsidens</name>
    <dbReference type="NCBI Taxonomy" id="1926649"/>
    <lineage>
        <taxon>Bacteria</taxon>
        <taxon>Bacillati</taxon>
        <taxon>Actinomycetota</taxon>
        <taxon>Actinomycetes</taxon>
        <taxon>Kineosporiales</taxon>
        <taxon>Kineosporiaceae</taxon>
        <taxon>Pseudokineococcus</taxon>
    </lineage>
</organism>